<feature type="non-terminal residue" evidence="2">
    <location>
        <position position="100"/>
    </location>
</feature>
<dbReference type="AlphaFoldDB" id="A0A1B6FNV1"/>
<protein>
    <submittedName>
        <fullName evidence="2">Uncharacterized protein</fullName>
    </submittedName>
</protein>
<accession>A0A1B6FNV1</accession>
<reference evidence="2" key="1">
    <citation type="submission" date="2015-11" db="EMBL/GenBank/DDBJ databases">
        <title>De novo transcriptome assembly of four potential Pierce s Disease insect vectors from Arizona vineyards.</title>
        <authorList>
            <person name="Tassone E.E."/>
        </authorList>
    </citation>
    <scope>NUCLEOTIDE SEQUENCE</scope>
</reference>
<organism evidence="2">
    <name type="scientific">Cuerna arida</name>
    <dbReference type="NCBI Taxonomy" id="1464854"/>
    <lineage>
        <taxon>Eukaryota</taxon>
        <taxon>Metazoa</taxon>
        <taxon>Ecdysozoa</taxon>
        <taxon>Arthropoda</taxon>
        <taxon>Hexapoda</taxon>
        <taxon>Insecta</taxon>
        <taxon>Pterygota</taxon>
        <taxon>Neoptera</taxon>
        <taxon>Paraneoptera</taxon>
        <taxon>Hemiptera</taxon>
        <taxon>Auchenorrhyncha</taxon>
        <taxon>Membracoidea</taxon>
        <taxon>Cicadellidae</taxon>
        <taxon>Cicadellinae</taxon>
        <taxon>Proconiini</taxon>
        <taxon>Cuerna</taxon>
    </lineage>
</organism>
<name>A0A1B6FNV1_9HEMI</name>
<proteinExistence type="predicted"/>
<evidence type="ECO:0000256" key="1">
    <source>
        <dbReference type="SAM" id="SignalP"/>
    </source>
</evidence>
<gene>
    <name evidence="2" type="ORF">g.5819</name>
</gene>
<sequence length="100" mass="11166">MFGLSTTWILLNSLMICSLPLLRGEELGEAFFNTTGWVKVARPLTLYPGLHMGLSFRTCQGGQLFVQSNRFYSWSLEVVGKEGLAVRVKLGNGHTFEARL</sequence>
<evidence type="ECO:0000313" key="2">
    <source>
        <dbReference type="EMBL" id="JAS51878.1"/>
    </source>
</evidence>
<feature type="chain" id="PRO_5008582974" evidence="1">
    <location>
        <begin position="25"/>
        <end position="100"/>
    </location>
</feature>
<dbReference type="EMBL" id="GECZ01017891">
    <property type="protein sequence ID" value="JAS51878.1"/>
    <property type="molecule type" value="Transcribed_RNA"/>
</dbReference>
<feature type="signal peptide" evidence="1">
    <location>
        <begin position="1"/>
        <end position="24"/>
    </location>
</feature>
<keyword evidence="1" id="KW-0732">Signal</keyword>